<keyword evidence="3" id="KW-0479">Metal-binding</keyword>
<keyword evidence="5" id="KW-0411">Iron-sulfur</keyword>
<dbReference type="Pfam" id="PF02310">
    <property type="entry name" value="B12-binding"/>
    <property type="match status" value="1"/>
</dbReference>
<dbReference type="GO" id="GO:0031419">
    <property type="term" value="F:cobalamin binding"/>
    <property type="evidence" value="ECO:0007669"/>
    <property type="project" value="InterPro"/>
</dbReference>
<dbReference type="SUPFAM" id="SSF102114">
    <property type="entry name" value="Radical SAM enzymes"/>
    <property type="match status" value="1"/>
</dbReference>
<dbReference type="InterPro" id="IPR007197">
    <property type="entry name" value="rSAM"/>
</dbReference>
<proteinExistence type="predicted"/>
<dbReference type="InterPro" id="IPR034466">
    <property type="entry name" value="Methyltransferase_Class_B"/>
</dbReference>
<dbReference type="OrthoDB" id="9804952at2"/>
<name>A8ZWI8_DESOH</name>
<keyword evidence="8" id="KW-1185">Reference proteome</keyword>
<evidence type="ECO:0000256" key="3">
    <source>
        <dbReference type="ARBA" id="ARBA00022723"/>
    </source>
</evidence>
<dbReference type="PANTHER" id="PTHR43409">
    <property type="entry name" value="ANAEROBIC MAGNESIUM-PROTOPORPHYRIN IX MONOMETHYL ESTER CYCLASE-RELATED"/>
    <property type="match status" value="1"/>
</dbReference>
<dbReference type="eggNOG" id="COG1032">
    <property type="taxonomic scope" value="Bacteria"/>
</dbReference>
<sequence>MKRLKNILLVYPEIPTNTYWSFTYALRYVNKKSSMPPLGLITVAALLPDTCNLKLVDMNIEPLTEADVLWADAVFVSAMIIQQESLRQAIALCNRLNKPVVAGGPYPTSSHEEIAGVDHFVLGEAEAVLAEFIADYEAGTARPMYHGDTRPDITYSVTPRFDLLKREAYASMAVQYSRGCPFKCEFCDIWVVYGNKPRLKSAENVLAELDTLYRLGWKDAVFMVDDNFIGNKSRVKKELLPALIKWQKAHNYVFEFYTEASINMADDAELMRLMSDAGFNQVFVGIETPSKEALEETGKSQNLKYDLKDAVRAIQQHGMEVMAGFIIGFDSDTEDIFERQIAFIQETGIPKAMVGLLHALPGTVLYNRLEKEGRLSGHALGSNTHTMATNVVTKMDSETLKQGYKRVLGTLYDANMKNYFARCDMLLDNLKGTGFKQREVRFDEIKSLLKSLTSQPFTGYGWQYLKYITRNLFRHPDLFAEVITYAIIGHHFRTITQETLKADQVISRLDEIYAKTRAQLTQYSQAMKSSSANRLADVSRIWGECKKSLGRTKGRISHIHRDFRGDVTSRYEETQQKIRQLFAEEKQDTGFDRHKGAKAA</sequence>
<feature type="domain" description="Radical SAM core" evidence="6">
    <location>
        <begin position="164"/>
        <end position="396"/>
    </location>
</feature>
<gene>
    <name evidence="7" type="ordered locus">Dole_0986</name>
</gene>
<dbReference type="SMART" id="SM00729">
    <property type="entry name" value="Elp3"/>
    <property type="match status" value="1"/>
</dbReference>
<dbReference type="RefSeq" id="WP_012174414.1">
    <property type="nucleotide sequence ID" value="NC_009943.1"/>
</dbReference>
<dbReference type="KEGG" id="dol:Dole_0986"/>
<dbReference type="CDD" id="cd01335">
    <property type="entry name" value="Radical_SAM"/>
    <property type="match status" value="1"/>
</dbReference>
<dbReference type="SFLD" id="SFLDG01082">
    <property type="entry name" value="B12-binding_domain_containing"/>
    <property type="match status" value="1"/>
</dbReference>
<evidence type="ECO:0000256" key="1">
    <source>
        <dbReference type="ARBA" id="ARBA00001966"/>
    </source>
</evidence>
<dbReference type="PROSITE" id="PS51918">
    <property type="entry name" value="RADICAL_SAM"/>
    <property type="match status" value="1"/>
</dbReference>
<dbReference type="InterPro" id="IPR023404">
    <property type="entry name" value="rSAM_horseshoe"/>
</dbReference>
<dbReference type="GO" id="GO:0005829">
    <property type="term" value="C:cytosol"/>
    <property type="evidence" value="ECO:0007669"/>
    <property type="project" value="TreeGrafter"/>
</dbReference>
<evidence type="ECO:0000259" key="6">
    <source>
        <dbReference type="PROSITE" id="PS51918"/>
    </source>
</evidence>
<dbReference type="Proteomes" id="UP000008561">
    <property type="component" value="Chromosome"/>
</dbReference>
<dbReference type="GO" id="GO:0051536">
    <property type="term" value="F:iron-sulfur cluster binding"/>
    <property type="evidence" value="ECO:0007669"/>
    <property type="project" value="UniProtKB-KW"/>
</dbReference>
<dbReference type="GO" id="GO:0046872">
    <property type="term" value="F:metal ion binding"/>
    <property type="evidence" value="ECO:0007669"/>
    <property type="project" value="UniProtKB-KW"/>
</dbReference>
<comment type="cofactor">
    <cofactor evidence="1">
        <name>[4Fe-4S] cluster</name>
        <dbReference type="ChEBI" id="CHEBI:49883"/>
    </cofactor>
</comment>
<evidence type="ECO:0000256" key="4">
    <source>
        <dbReference type="ARBA" id="ARBA00023004"/>
    </source>
</evidence>
<reference evidence="7 8" key="1">
    <citation type="submission" date="2007-10" db="EMBL/GenBank/DDBJ databases">
        <title>Complete sequence of Desulfococcus oleovorans Hxd3.</title>
        <authorList>
            <consortium name="US DOE Joint Genome Institute"/>
            <person name="Copeland A."/>
            <person name="Lucas S."/>
            <person name="Lapidus A."/>
            <person name="Barry K."/>
            <person name="Glavina del Rio T."/>
            <person name="Dalin E."/>
            <person name="Tice H."/>
            <person name="Pitluck S."/>
            <person name="Kiss H."/>
            <person name="Brettin T."/>
            <person name="Bruce D."/>
            <person name="Detter J.C."/>
            <person name="Han C."/>
            <person name="Schmutz J."/>
            <person name="Larimer F."/>
            <person name="Land M."/>
            <person name="Hauser L."/>
            <person name="Kyrpides N."/>
            <person name="Kim E."/>
            <person name="Wawrik B."/>
            <person name="Richardson P."/>
        </authorList>
    </citation>
    <scope>NUCLEOTIDE SEQUENCE [LARGE SCALE GENOMIC DNA]</scope>
    <source>
        <strain evidence="8">DSM 6200 / JCM 39069 / Hxd3</strain>
    </source>
</reference>
<dbReference type="InterPro" id="IPR034530">
    <property type="entry name" value="HpnP-like"/>
</dbReference>
<dbReference type="InterPro" id="IPR006638">
    <property type="entry name" value="Elp3/MiaA/NifB-like_rSAM"/>
</dbReference>
<evidence type="ECO:0000313" key="8">
    <source>
        <dbReference type="Proteomes" id="UP000008561"/>
    </source>
</evidence>
<dbReference type="InterPro" id="IPR006158">
    <property type="entry name" value="Cobalamin-bd"/>
</dbReference>
<dbReference type="SFLD" id="SFLDS00029">
    <property type="entry name" value="Radical_SAM"/>
    <property type="match status" value="1"/>
</dbReference>
<dbReference type="EMBL" id="CP000859">
    <property type="protein sequence ID" value="ABW66796.1"/>
    <property type="molecule type" value="Genomic_DNA"/>
</dbReference>
<dbReference type="Gene3D" id="3.80.30.20">
    <property type="entry name" value="tm_1862 like domain"/>
    <property type="match status" value="1"/>
</dbReference>
<dbReference type="Pfam" id="PF13282">
    <property type="entry name" value="DUF4070"/>
    <property type="match status" value="1"/>
</dbReference>
<evidence type="ECO:0000256" key="2">
    <source>
        <dbReference type="ARBA" id="ARBA00022691"/>
    </source>
</evidence>
<protein>
    <submittedName>
        <fullName evidence="7">Radical SAM domain protein</fullName>
    </submittedName>
</protein>
<dbReference type="SFLD" id="SFLDF00303">
    <property type="entry name" value="hopanoid_C2-methyltransferase"/>
    <property type="match status" value="1"/>
</dbReference>
<dbReference type="InterPro" id="IPR051198">
    <property type="entry name" value="BchE-like"/>
</dbReference>
<keyword evidence="2" id="KW-0949">S-adenosyl-L-methionine</keyword>
<dbReference type="SFLD" id="SFLDG01123">
    <property type="entry name" value="methyltransferase_(Class_B)"/>
    <property type="match status" value="1"/>
</dbReference>
<organism evidence="7 8">
    <name type="scientific">Desulfosudis oleivorans (strain DSM 6200 / JCM 39069 / Hxd3)</name>
    <name type="common">Desulfococcus oleovorans</name>
    <dbReference type="NCBI Taxonomy" id="96561"/>
    <lineage>
        <taxon>Bacteria</taxon>
        <taxon>Pseudomonadati</taxon>
        <taxon>Thermodesulfobacteriota</taxon>
        <taxon>Desulfobacteria</taxon>
        <taxon>Desulfobacterales</taxon>
        <taxon>Desulfosudaceae</taxon>
        <taxon>Desulfosudis</taxon>
    </lineage>
</organism>
<dbReference type="Gene3D" id="3.40.50.280">
    <property type="entry name" value="Cobalamin-binding domain"/>
    <property type="match status" value="1"/>
</dbReference>
<dbReference type="GO" id="GO:0003824">
    <property type="term" value="F:catalytic activity"/>
    <property type="evidence" value="ECO:0007669"/>
    <property type="project" value="InterPro"/>
</dbReference>
<dbReference type="HOGENOM" id="CLU_021572_5_0_7"/>
<evidence type="ECO:0000313" key="7">
    <source>
        <dbReference type="EMBL" id="ABW66796.1"/>
    </source>
</evidence>
<dbReference type="Pfam" id="PF04055">
    <property type="entry name" value="Radical_SAM"/>
    <property type="match status" value="1"/>
</dbReference>
<dbReference type="STRING" id="96561.Dole_0986"/>
<dbReference type="PANTHER" id="PTHR43409:SF3">
    <property type="entry name" value="HYPOTHETICAL METHYLTRANSFERASE"/>
    <property type="match status" value="1"/>
</dbReference>
<keyword evidence="4" id="KW-0408">Iron</keyword>
<dbReference type="InterPro" id="IPR058240">
    <property type="entry name" value="rSAM_sf"/>
</dbReference>
<dbReference type="AlphaFoldDB" id="A8ZWI8"/>
<dbReference type="InterPro" id="IPR025274">
    <property type="entry name" value="DUF4070"/>
</dbReference>
<accession>A8ZWI8</accession>
<evidence type="ECO:0000256" key="5">
    <source>
        <dbReference type="ARBA" id="ARBA00023014"/>
    </source>
</evidence>